<name>A0A1I2DN26_9BURK</name>
<gene>
    <name evidence="1" type="ORF">SAMN04489711_105302</name>
</gene>
<reference evidence="2" key="1">
    <citation type="submission" date="2016-10" db="EMBL/GenBank/DDBJ databases">
        <authorList>
            <person name="Varghese N."/>
            <person name="Submissions S."/>
        </authorList>
    </citation>
    <scope>NUCLEOTIDE SEQUENCE [LARGE SCALE GENOMIC DNA]</scope>
    <source>
        <strain evidence="2">DSM 27981</strain>
    </source>
</reference>
<keyword evidence="2" id="KW-1185">Reference proteome</keyword>
<dbReference type="RefSeq" id="WP_092939523.1">
    <property type="nucleotide sequence ID" value="NZ_FONX01000005.1"/>
</dbReference>
<accession>A0A1I2DN26</accession>
<protein>
    <submittedName>
        <fullName evidence="1">Uncharacterized protein</fullName>
    </submittedName>
</protein>
<sequence>MTSSLVTDLPGRPVPVLLEADERFLRIIEESGAFTLEKSAGMYGDVVRLRPKETLQDYRRLFE</sequence>
<evidence type="ECO:0000313" key="1">
    <source>
        <dbReference type="EMBL" id="SFE81683.1"/>
    </source>
</evidence>
<proteinExistence type="predicted"/>
<dbReference type="Proteomes" id="UP000199119">
    <property type="component" value="Unassembled WGS sequence"/>
</dbReference>
<dbReference type="AlphaFoldDB" id="A0A1I2DN26"/>
<evidence type="ECO:0000313" key="2">
    <source>
        <dbReference type="Proteomes" id="UP000199119"/>
    </source>
</evidence>
<organism evidence="1 2">
    <name type="scientific">Paracidovorax wautersii</name>
    <dbReference type="NCBI Taxonomy" id="1177982"/>
    <lineage>
        <taxon>Bacteria</taxon>
        <taxon>Pseudomonadati</taxon>
        <taxon>Pseudomonadota</taxon>
        <taxon>Betaproteobacteria</taxon>
        <taxon>Burkholderiales</taxon>
        <taxon>Comamonadaceae</taxon>
        <taxon>Paracidovorax</taxon>
    </lineage>
</organism>
<dbReference type="EMBL" id="FONX01000005">
    <property type="protein sequence ID" value="SFE81683.1"/>
    <property type="molecule type" value="Genomic_DNA"/>
</dbReference>